<organism evidence="1">
    <name type="scientific">Cedratvirus lausannensis</name>
    <dbReference type="NCBI Taxonomy" id="2023205"/>
    <lineage>
        <taxon>Viruses</taxon>
        <taxon>Pithoviruses</taxon>
        <taxon>Orthocedratvirinae</taxon>
        <taxon>Alphacedratvirus</taxon>
        <taxon>Alphacedratvirus francolausannense</taxon>
    </lineage>
</organism>
<proteinExistence type="predicted"/>
<reference evidence="1" key="1">
    <citation type="submission" date="2017-08" db="EMBL/GenBank/DDBJ databases">
        <authorList>
            <person name="de Groot N.N."/>
        </authorList>
    </citation>
    <scope>NUCLEOTIDE SEQUENCE</scope>
</reference>
<dbReference type="Proteomes" id="UP000274850">
    <property type="component" value="Segment"/>
</dbReference>
<dbReference type="EMBL" id="LT907979">
    <property type="protein sequence ID" value="SOB74083.1"/>
    <property type="molecule type" value="Genomic_DNA"/>
</dbReference>
<name>A0A285PWP5_9VIRU</name>
<evidence type="ECO:0000313" key="2">
    <source>
        <dbReference type="Proteomes" id="UP000274850"/>
    </source>
</evidence>
<sequence>MRNLVIYSYFETFPSKANLEFFNNYGLYEKQDTDYCLVVNGGICTVNLSPRWNLTVLRENKGHDFAAWKQGLDAFQVEDYDYFVFLNDTVIGPLGERHWIRTFTQRLDQETKLCGISINCLHVEKFNLYNPKTPLSGKVCPHVQSMLWCTDRLGLELVSPLLSDDTVYSKDELVARKEIGLSQVFLSSGYNITCILPPYQVDYRSKEHFLNTFNGRDGDVFFPQAYFNKDIDPLQSIFFKNKRYTPEKLTRVVQEQLEITYY</sequence>
<dbReference type="Pfam" id="PF05045">
    <property type="entry name" value="RgpF"/>
    <property type="match status" value="1"/>
</dbReference>
<evidence type="ECO:0000313" key="1">
    <source>
        <dbReference type="EMBL" id="SOB74083.1"/>
    </source>
</evidence>
<protein>
    <submittedName>
        <fullName evidence="1">Uncharacterized protein</fullName>
    </submittedName>
</protein>
<accession>A0A285PWP5</accession>
<dbReference type="InterPro" id="IPR007739">
    <property type="entry name" value="RgpF"/>
</dbReference>
<gene>
    <name evidence="1" type="ORF">BQ9231_00200</name>
</gene>
<keyword evidence="2" id="KW-1185">Reference proteome</keyword>